<dbReference type="PANTHER" id="PTHR48021">
    <property type="match status" value="1"/>
</dbReference>
<dbReference type="AlphaFoldDB" id="A0A9P0JMR7"/>
<evidence type="ECO:0000313" key="9">
    <source>
        <dbReference type="Proteomes" id="UP001152888"/>
    </source>
</evidence>
<dbReference type="PANTHER" id="PTHR48021:SF68">
    <property type="entry name" value="MAJOR FACILITATOR SUPERFAMILY (MFS) PROFILE DOMAIN-CONTAINING PROTEIN"/>
    <property type="match status" value="1"/>
</dbReference>
<evidence type="ECO:0000256" key="3">
    <source>
        <dbReference type="ARBA" id="ARBA00022989"/>
    </source>
</evidence>
<organism evidence="8 9">
    <name type="scientific">Acanthoscelides obtectus</name>
    <name type="common">Bean weevil</name>
    <name type="synonym">Bruchus obtectus</name>
    <dbReference type="NCBI Taxonomy" id="200917"/>
    <lineage>
        <taxon>Eukaryota</taxon>
        <taxon>Metazoa</taxon>
        <taxon>Ecdysozoa</taxon>
        <taxon>Arthropoda</taxon>
        <taxon>Hexapoda</taxon>
        <taxon>Insecta</taxon>
        <taxon>Pterygota</taxon>
        <taxon>Neoptera</taxon>
        <taxon>Endopterygota</taxon>
        <taxon>Coleoptera</taxon>
        <taxon>Polyphaga</taxon>
        <taxon>Cucujiformia</taxon>
        <taxon>Chrysomeloidea</taxon>
        <taxon>Chrysomelidae</taxon>
        <taxon>Bruchinae</taxon>
        <taxon>Bruchini</taxon>
        <taxon>Acanthoscelides</taxon>
    </lineage>
</organism>
<feature type="transmembrane region" description="Helical" evidence="6">
    <location>
        <begin position="80"/>
        <end position="104"/>
    </location>
</feature>
<evidence type="ECO:0000256" key="4">
    <source>
        <dbReference type="ARBA" id="ARBA00023136"/>
    </source>
</evidence>
<dbReference type="FunFam" id="1.20.1250.20:FF:000249">
    <property type="entry name" value="facilitated trehalose transporter Tret1"/>
    <property type="match status" value="1"/>
</dbReference>
<protein>
    <recommendedName>
        <fullName evidence="7">Major facilitator superfamily (MFS) profile domain-containing protein</fullName>
    </recommendedName>
</protein>
<keyword evidence="9" id="KW-1185">Reference proteome</keyword>
<accession>A0A9P0JMR7</accession>
<dbReference type="EMBL" id="CAKOFQ010006665">
    <property type="protein sequence ID" value="CAH1956405.1"/>
    <property type="molecule type" value="Genomic_DNA"/>
</dbReference>
<comment type="subcellular location">
    <subcellularLocation>
        <location evidence="1">Membrane</location>
        <topology evidence="1">Multi-pass membrane protein</topology>
    </subcellularLocation>
</comment>
<dbReference type="SUPFAM" id="SSF103473">
    <property type="entry name" value="MFS general substrate transporter"/>
    <property type="match status" value="1"/>
</dbReference>
<reference evidence="8" key="1">
    <citation type="submission" date="2022-03" db="EMBL/GenBank/DDBJ databases">
        <authorList>
            <person name="Sayadi A."/>
        </authorList>
    </citation>
    <scope>NUCLEOTIDE SEQUENCE</scope>
</reference>
<dbReference type="InterPro" id="IPR020846">
    <property type="entry name" value="MFS_dom"/>
</dbReference>
<feature type="domain" description="Major facilitator superfamily (MFS) profile" evidence="7">
    <location>
        <begin position="1"/>
        <end position="419"/>
    </location>
</feature>
<feature type="transmembrane region" description="Helical" evidence="6">
    <location>
        <begin position="359"/>
        <end position="377"/>
    </location>
</feature>
<comment type="caution">
    <text evidence="8">The sequence shown here is derived from an EMBL/GenBank/DDBJ whole genome shotgun (WGS) entry which is preliminary data.</text>
</comment>
<gene>
    <name evidence="8" type="ORF">ACAOBT_LOCUS1534</name>
</gene>
<feature type="transmembrane region" description="Helical" evidence="6">
    <location>
        <begin position="116"/>
        <end position="137"/>
    </location>
</feature>
<evidence type="ECO:0000256" key="1">
    <source>
        <dbReference type="ARBA" id="ARBA00004141"/>
    </source>
</evidence>
<dbReference type="InterPro" id="IPR003663">
    <property type="entry name" value="Sugar/inositol_transpt"/>
</dbReference>
<keyword evidence="4 6" id="KW-0472">Membrane</keyword>
<name>A0A9P0JMR7_ACAOB</name>
<dbReference type="Proteomes" id="UP001152888">
    <property type="component" value="Unassembled WGS sequence"/>
</dbReference>
<dbReference type="InterPro" id="IPR005828">
    <property type="entry name" value="MFS_sugar_transport-like"/>
</dbReference>
<feature type="transmembrane region" description="Helical" evidence="6">
    <location>
        <begin position="265"/>
        <end position="286"/>
    </location>
</feature>
<dbReference type="GO" id="GO:0016020">
    <property type="term" value="C:membrane"/>
    <property type="evidence" value="ECO:0007669"/>
    <property type="project" value="UniProtKB-SubCell"/>
</dbReference>
<keyword evidence="5" id="KW-0325">Glycoprotein</keyword>
<dbReference type="Pfam" id="PF00083">
    <property type="entry name" value="Sugar_tr"/>
    <property type="match status" value="1"/>
</dbReference>
<evidence type="ECO:0000259" key="7">
    <source>
        <dbReference type="PROSITE" id="PS50850"/>
    </source>
</evidence>
<dbReference type="InterPro" id="IPR050549">
    <property type="entry name" value="MFS_Trehalose_Transporter"/>
</dbReference>
<feature type="transmembrane region" description="Helical" evidence="6">
    <location>
        <begin position="331"/>
        <end position="352"/>
    </location>
</feature>
<evidence type="ECO:0000256" key="2">
    <source>
        <dbReference type="ARBA" id="ARBA00022692"/>
    </source>
</evidence>
<feature type="transmembrane region" description="Helical" evidence="6">
    <location>
        <begin position="397"/>
        <end position="415"/>
    </location>
</feature>
<dbReference type="OrthoDB" id="6612291at2759"/>
<dbReference type="PRINTS" id="PR00171">
    <property type="entry name" value="SUGRTRNSPORT"/>
</dbReference>
<feature type="transmembrane region" description="Helical" evidence="6">
    <location>
        <begin position="28"/>
        <end position="48"/>
    </location>
</feature>
<feature type="transmembrane region" description="Helical" evidence="6">
    <location>
        <begin position="293"/>
        <end position="319"/>
    </location>
</feature>
<dbReference type="PROSITE" id="PS50850">
    <property type="entry name" value="MFS"/>
    <property type="match status" value="1"/>
</dbReference>
<evidence type="ECO:0000256" key="5">
    <source>
        <dbReference type="ARBA" id="ARBA00023180"/>
    </source>
</evidence>
<evidence type="ECO:0000313" key="8">
    <source>
        <dbReference type="EMBL" id="CAH1956405.1"/>
    </source>
</evidence>
<proteinExistence type="predicted"/>
<dbReference type="Gene3D" id="1.20.1250.20">
    <property type="entry name" value="MFS general substrate transporter like domains"/>
    <property type="match status" value="1"/>
</dbReference>
<keyword evidence="2 6" id="KW-0812">Transmembrane</keyword>
<feature type="transmembrane region" description="Helical" evidence="6">
    <location>
        <begin position="143"/>
        <end position="160"/>
    </location>
</feature>
<evidence type="ECO:0000256" key="6">
    <source>
        <dbReference type="SAM" id="Phobius"/>
    </source>
</evidence>
<feature type="transmembrane region" description="Helical" evidence="6">
    <location>
        <begin position="55"/>
        <end position="74"/>
    </location>
</feature>
<feature type="transmembrane region" description="Helical" evidence="6">
    <location>
        <begin position="228"/>
        <end position="253"/>
    </location>
</feature>
<sequence length="435" mass="48086">MVEGYSAVLIPQLEKEGDIAMDVSTSTWIASISALPTPIGCVSGGWLMDLIGRRAIHIWCCLPCFVGWLAIALSSSSLTVILIGRFVTGYCLGLLGAPTGVYCAETADPKFRGVTLALISVAMAIGVCIAHILGAYIPWQRTALVGCIFPIICILIMIPAPESPTFLAKVQKIDMAEEAFYWCRGKDTQSAIELKELLERQRELCNMPRKKMVDYLRQFQKPEFYKPLLIMLLLFFTVQWSGAFAVTFYNVMIVKETIGDSINEYTSMIVMDSIRLVGSIVACYLLKKVGRRTLTLFSCCGTCVSLFVVSLFCYVAKYYPELAQGYSLVPLTALVTYTAFLTMGLLPVPWALMGEVFPLANRGLGTGLVSMLNYAYIYSVVQTTPWLFTTIGAEGVFMLYGTTCLVCTVLLAIVLPETKNKPLYEIEDHFKGIKK</sequence>
<keyword evidence="3 6" id="KW-1133">Transmembrane helix</keyword>
<dbReference type="GO" id="GO:0022857">
    <property type="term" value="F:transmembrane transporter activity"/>
    <property type="evidence" value="ECO:0007669"/>
    <property type="project" value="InterPro"/>
</dbReference>
<dbReference type="InterPro" id="IPR036259">
    <property type="entry name" value="MFS_trans_sf"/>
</dbReference>